<dbReference type="EMBL" id="GGEC01059800">
    <property type="protein sequence ID" value="MBX40284.1"/>
    <property type="molecule type" value="Transcribed_RNA"/>
</dbReference>
<name>A0A2P2NCU6_RHIMU</name>
<organism evidence="1">
    <name type="scientific">Rhizophora mucronata</name>
    <name type="common">Asiatic mangrove</name>
    <dbReference type="NCBI Taxonomy" id="61149"/>
    <lineage>
        <taxon>Eukaryota</taxon>
        <taxon>Viridiplantae</taxon>
        <taxon>Streptophyta</taxon>
        <taxon>Embryophyta</taxon>
        <taxon>Tracheophyta</taxon>
        <taxon>Spermatophyta</taxon>
        <taxon>Magnoliopsida</taxon>
        <taxon>eudicotyledons</taxon>
        <taxon>Gunneridae</taxon>
        <taxon>Pentapetalae</taxon>
        <taxon>rosids</taxon>
        <taxon>fabids</taxon>
        <taxon>Malpighiales</taxon>
        <taxon>Rhizophoraceae</taxon>
        <taxon>Rhizophora</taxon>
    </lineage>
</organism>
<accession>A0A2P2NCU6</accession>
<evidence type="ECO:0000313" key="1">
    <source>
        <dbReference type="EMBL" id="MBX40284.1"/>
    </source>
</evidence>
<dbReference type="AlphaFoldDB" id="A0A2P2NCU6"/>
<reference evidence="1" key="1">
    <citation type="submission" date="2018-02" db="EMBL/GenBank/DDBJ databases">
        <title>Rhizophora mucronata_Transcriptome.</title>
        <authorList>
            <person name="Meera S.P."/>
            <person name="Sreeshan A."/>
            <person name="Augustine A."/>
        </authorList>
    </citation>
    <scope>NUCLEOTIDE SEQUENCE</scope>
    <source>
        <tissue evidence="1">Leaf</tissue>
    </source>
</reference>
<proteinExistence type="predicted"/>
<protein>
    <submittedName>
        <fullName evidence="1">Uncharacterized protein</fullName>
    </submittedName>
</protein>
<sequence length="28" mass="3526">MTEHCICNLSSFRVCLELWLWFKNLYFE</sequence>